<name>A0A8H6YC52_9AGAR</name>
<dbReference type="InterPro" id="IPR041078">
    <property type="entry name" value="Plavaka"/>
</dbReference>
<comment type="caution">
    <text evidence="1">The sequence shown here is derived from an EMBL/GenBank/DDBJ whole genome shotgun (WGS) entry which is preliminary data.</text>
</comment>
<keyword evidence="2" id="KW-1185">Reference proteome</keyword>
<dbReference type="Pfam" id="PF18759">
    <property type="entry name" value="Plavaka"/>
    <property type="match status" value="1"/>
</dbReference>
<dbReference type="OrthoDB" id="3199698at2759"/>
<sequence length="608" mass="69305">MKSGDTVPWKNAAELYATINEMQQGHMPWKTYEMRYTGPLPAGTPPKWMTQTYEVCTRNLRDLLHHQLESNSFKDHVDMIPYQQFNHDGHRVWSNLMSGDWAWKQADLIATNEDNHGCTFVPVVAGSDKTTVSATTGHQEYHPVYASPGILTGPARRAHGNGVHPVAFLAIPKNKKHRSKPEYQRFCRQMYHASLALIYQPLKPNMEAPDIVRCPDVHLRRVIYGIGPYIADYPEQSFCRCDARPGHLDTDSARLRTRTKTEALIECFDPGILWDDYGVCADIVPFTNDFPRPDIYELLSVDLLHQVIKDTFKDHLVSWVNEYLHLEHGEKRALEIIQDIDRRLSAVPEFPGLHRFPDGRDFNQWTGDDSKALMKIYLAAVAGYLPSNMVKCLSAFMDFCYLVRCNAIATPDLTRIQDALDRFHNYRTIFIECGVRVDISLPRQHSLLHYIRSIRLFGSPNGLCSSITELKHIKAVEEPWRRSSRFNALSQMLVTLTRLDKLAALKSLFTVRALDDENDDDGTVHGPKSLSSIELAPTAQRRYPKGPEALAAYIHQPCFPDLFRRFLYEELNGPPEENTPPIPIDACPVFAGQITVHHSAIARFYAPQ</sequence>
<accession>A0A8H6YC52</accession>
<evidence type="ECO:0000313" key="2">
    <source>
        <dbReference type="Proteomes" id="UP000620124"/>
    </source>
</evidence>
<evidence type="ECO:0000313" key="1">
    <source>
        <dbReference type="EMBL" id="KAF7358353.1"/>
    </source>
</evidence>
<reference evidence="1" key="1">
    <citation type="submission" date="2020-05" db="EMBL/GenBank/DDBJ databases">
        <title>Mycena genomes resolve the evolution of fungal bioluminescence.</title>
        <authorList>
            <person name="Tsai I.J."/>
        </authorList>
    </citation>
    <scope>NUCLEOTIDE SEQUENCE</scope>
    <source>
        <strain evidence="1">CCC161011</strain>
    </source>
</reference>
<organism evidence="1 2">
    <name type="scientific">Mycena venus</name>
    <dbReference type="NCBI Taxonomy" id="2733690"/>
    <lineage>
        <taxon>Eukaryota</taxon>
        <taxon>Fungi</taxon>
        <taxon>Dikarya</taxon>
        <taxon>Basidiomycota</taxon>
        <taxon>Agaricomycotina</taxon>
        <taxon>Agaricomycetes</taxon>
        <taxon>Agaricomycetidae</taxon>
        <taxon>Agaricales</taxon>
        <taxon>Marasmiineae</taxon>
        <taxon>Mycenaceae</taxon>
        <taxon>Mycena</taxon>
    </lineage>
</organism>
<proteinExistence type="predicted"/>
<dbReference type="Proteomes" id="UP000620124">
    <property type="component" value="Unassembled WGS sequence"/>
</dbReference>
<gene>
    <name evidence="1" type="ORF">MVEN_00885300</name>
</gene>
<dbReference type="AlphaFoldDB" id="A0A8H6YC52"/>
<protein>
    <submittedName>
        <fullName evidence="1">Uncharacterized protein</fullName>
    </submittedName>
</protein>
<dbReference type="EMBL" id="JACAZI010000006">
    <property type="protein sequence ID" value="KAF7358353.1"/>
    <property type="molecule type" value="Genomic_DNA"/>
</dbReference>